<name>A0ABV3K698_STRON</name>
<feature type="transmembrane region" description="Helical" evidence="6">
    <location>
        <begin position="172"/>
        <end position="190"/>
    </location>
</feature>
<feature type="transmembrane region" description="Helical" evidence="6">
    <location>
        <begin position="225"/>
        <end position="245"/>
    </location>
</feature>
<dbReference type="InterPro" id="IPR013525">
    <property type="entry name" value="ABC2_TM"/>
</dbReference>
<feature type="transmembrane region" description="Helical" evidence="6">
    <location>
        <begin position="135"/>
        <end position="160"/>
    </location>
</feature>
<sequence>MTRTLRLFRHTRLVFVRSAQPWLRSPALHIVAVFSPLLYLVLFGPLVKNALPPKVDAWQWFVPGMLMQLTLFGAAYAGFAITPELRSGVTERLRVTPVSRLALLLGRVLGDMAQLVIQGGVLLAAATAFGFRTPVLAVVLALALAAVLGAAISSLSYALALTVKEENKFAPLLNMMLVPLMLLSGVLLPMDNAPGWLHTLSRINPLSHVVEALRAITAGHYGSTAAVQGTLITVVMAVVCGLLGWRTMARNQA</sequence>
<gene>
    <name evidence="8" type="ORF">AB0L16_30355</name>
</gene>
<dbReference type="PROSITE" id="PS51012">
    <property type="entry name" value="ABC_TM2"/>
    <property type="match status" value="1"/>
</dbReference>
<dbReference type="InterPro" id="IPR047817">
    <property type="entry name" value="ABC2_TM_bact-type"/>
</dbReference>
<feature type="transmembrane region" description="Helical" evidence="6">
    <location>
        <begin position="58"/>
        <end position="81"/>
    </location>
</feature>
<dbReference type="PANTHER" id="PTHR43229:SF2">
    <property type="entry name" value="NODULATION PROTEIN J"/>
    <property type="match status" value="1"/>
</dbReference>
<evidence type="ECO:0000256" key="4">
    <source>
        <dbReference type="ARBA" id="ARBA00023136"/>
    </source>
</evidence>
<dbReference type="PIRSF" id="PIRSF006648">
    <property type="entry name" value="DrrB"/>
    <property type="match status" value="1"/>
</dbReference>
<evidence type="ECO:0000256" key="3">
    <source>
        <dbReference type="ARBA" id="ARBA00022989"/>
    </source>
</evidence>
<feature type="transmembrane region" description="Helical" evidence="6">
    <location>
        <begin position="27"/>
        <end position="46"/>
    </location>
</feature>
<keyword evidence="6" id="KW-1003">Cell membrane</keyword>
<dbReference type="PANTHER" id="PTHR43229">
    <property type="entry name" value="NODULATION PROTEIN J"/>
    <property type="match status" value="1"/>
</dbReference>
<dbReference type="InterPro" id="IPR000412">
    <property type="entry name" value="ABC_2_transport"/>
</dbReference>
<dbReference type="InterPro" id="IPR051784">
    <property type="entry name" value="Nod_factor_ABC_transporter"/>
</dbReference>
<organism evidence="8 9">
    <name type="scientific">Streptomyces orinoci</name>
    <name type="common">Streptoverticillium orinoci</name>
    <dbReference type="NCBI Taxonomy" id="67339"/>
    <lineage>
        <taxon>Bacteria</taxon>
        <taxon>Bacillati</taxon>
        <taxon>Actinomycetota</taxon>
        <taxon>Actinomycetes</taxon>
        <taxon>Kitasatosporales</taxon>
        <taxon>Streptomycetaceae</taxon>
        <taxon>Streptomyces</taxon>
    </lineage>
</organism>
<dbReference type="Pfam" id="PF01061">
    <property type="entry name" value="ABC2_membrane"/>
    <property type="match status" value="1"/>
</dbReference>
<dbReference type="RefSeq" id="WP_109279356.1">
    <property type="nucleotide sequence ID" value="NZ_JBFAUK010000038.1"/>
</dbReference>
<evidence type="ECO:0000256" key="5">
    <source>
        <dbReference type="ARBA" id="ARBA00023251"/>
    </source>
</evidence>
<accession>A0ABV3K698</accession>
<evidence type="ECO:0000259" key="7">
    <source>
        <dbReference type="PROSITE" id="PS51012"/>
    </source>
</evidence>
<dbReference type="EMBL" id="JBFAUK010000038">
    <property type="protein sequence ID" value="MEV5510676.1"/>
    <property type="molecule type" value="Genomic_DNA"/>
</dbReference>
<comment type="caution">
    <text evidence="8">The sequence shown here is derived from an EMBL/GenBank/DDBJ whole genome shotgun (WGS) entry which is preliminary data.</text>
</comment>
<evidence type="ECO:0000313" key="8">
    <source>
        <dbReference type="EMBL" id="MEV5510676.1"/>
    </source>
</evidence>
<evidence type="ECO:0000256" key="2">
    <source>
        <dbReference type="ARBA" id="ARBA00022692"/>
    </source>
</evidence>
<dbReference type="PRINTS" id="PR00164">
    <property type="entry name" value="ABC2TRNSPORT"/>
</dbReference>
<protein>
    <recommendedName>
        <fullName evidence="6">Transport permease protein</fullName>
    </recommendedName>
</protein>
<feature type="transmembrane region" description="Helical" evidence="6">
    <location>
        <begin position="101"/>
        <end position="129"/>
    </location>
</feature>
<evidence type="ECO:0000256" key="6">
    <source>
        <dbReference type="RuleBase" id="RU361157"/>
    </source>
</evidence>
<comment type="similarity">
    <text evidence="6">Belongs to the ABC-2 integral membrane protein family.</text>
</comment>
<keyword evidence="2 6" id="KW-0812">Transmembrane</keyword>
<evidence type="ECO:0000256" key="1">
    <source>
        <dbReference type="ARBA" id="ARBA00004141"/>
    </source>
</evidence>
<comment type="subcellular location">
    <subcellularLocation>
        <location evidence="6">Cell membrane</location>
        <topology evidence="6">Multi-pass membrane protein</topology>
    </subcellularLocation>
    <subcellularLocation>
        <location evidence="1">Membrane</location>
        <topology evidence="1">Multi-pass membrane protein</topology>
    </subcellularLocation>
</comment>
<keyword evidence="4 6" id="KW-0472">Membrane</keyword>
<reference evidence="8 9" key="1">
    <citation type="submission" date="2024-06" db="EMBL/GenBank/DDBJ databases">
        <title>The Natural Products Discovery Center: Release of the First 8490 Sequenced Strains for Exploring Actinobacteria Biosynthetic Diversity.</title>
        <authorList>
            <person name="Kalkreuter E."/>
            <person name="Kautsar S.A."/>
            <person name="Yang D."/>
            <person name="Bader C.D."/>
            <person name="Teijaro C.N."/>
            <person name="Fluegel L."/>
            <person name="Davis C.M."/>
            <person name="Simpson J.R."/>
            <person name="Lauterbach L."/>
            <person name="Steele A.D."/>
            <person name="Gui C."/>
            <person name="Meng S."/>
            <person name="Li G."/>
            <person name="Viehrig K."/>
            <person name="Ye F."/>
            <person name="Su P."/>
            <person name="Kiefer A.F."/>
            <person name="Nichols A."/>
            <person name="Cepeda A.J."/>
            <person name="Yan W."/>
            <person name="Fan B."/>
            <person name="Jiang Y."/>
            <person name="Adhikari A."/>
            <person name="Zheng C.-J."/>
            <person name="Schuster L."/>
            <person name="Cowan T.M."/>
            <person name="Smanski M.J."/>
            <person name="Chevrette M.G."/>
            <person name="De Carvalho L.P.S."/>
            <person name="Shen B."/>
        </authorList>
    </citation>
    <scope>NUCLEOTIDE SEQUENCE [LARGE SCALE GENOMIC DNA]</scope>
    <source>
        <strain evidence="8 9">NPDC052347</strain>
    </source>
</reference>
<keyword evidence="5" id="KW-0046">Antibiotic resistance</keyword>
<dbReference type="Proteomes" id="UP001552594">
    <property type="component" value="Unassembled WGS sequence"/>
</dbReference>
<proteinExistence type="inferred from homology"/>
<evidence type="ECO:0000313" key="9">
    <source>
        <dbReference type="Proteomes" id="UP001552594"/>
    </source>
</evidence>
<keyword evidence="3 6" id="KW-1133">Transmembrane helix</keyword>
<feature type="domain" description="ABC transmembrane type-2" evidence="7">
    <location>
        <begin position="27"/>
        <end position="251"/>
    </location>
</feature>
<keyword evidence="9" id="KW-1185">Reference proteome</keyword>
<keyword evidence="6" id="KW-0813">Transport</keyword>